<feature type="transmembrane region" description="Helical" evidence="7">
    <location>
        <begin position="167"/>
        <end position="188"/>
    </location>
</feature>
<keyword evidence="5 7" id="KW-0472">Membrane</keyword>
<protein>
    <recommendedName>
        <fullName evidence="8">Phosphatidic acid phosphatase type 2/haloperoxidase domain-containing protein</fullName>
    </recommendedName>
</protein>
<dbReference type="HOGENOM" id="CLU_021458_6_0_1"/>
<accession>A0A0C2XGD9</accession>
<proteinExistence type="inferred from homology"/>
<comment type="subcellular location">
    <subcellularLocation>
        <location evidence="1">Membrane</location>
        <topology evidence="1">Multi-pass membrane protein</topology>
    </subcellularLocation>
</comment>
<evidence type="ECO:0000256" key="5">
    <source>
        <dbReference type="ARBA" id="ARBA00023136"/>
    </source>
</evidence>
<feature type="region of interest" description="Disordered" evidence="6">
    <location>
        <begin position="263"/>
        <end position="321"/>
    </location>
</feature>
<organism evidence="9 10">
    <name type="scientific">Serendipita vermifera MAFF 305830</name>
    <dbReference type="NCBI Taxonomy" id="933852"/>
    <lineage>
        <taxon>Eukaryota</taxon>
        <taxon>Fungi</taxon>
        <taxon>Dikarya</taxon>
        <taxon>Basidiomycota</taxon>
        <taxon>Agaricomycotina</taxon>
        <taxon>Agaricomycetes</taxon>
        <taxon>Sebacinales</taxon>
        <taxon>Serendipitaceae</taxon>
        <taxon>Serendipita</taxon>
    </lineage>
</organism>
<feature type="domain" description="Phosphatidic acid phosphatase type 2/haloperoxidase" evidence="8">
    <location>
        <begin position="101"/>
        <end position="245"/>
    </location>
</feature>
<evidence type="ECO:0000259" key="8">
    <source>
        <dbReference type="SMART" id="SM00014"/>
    </source>
</evidence>
<evidence type="ECO:0000256" key="6">
    <source>
        <dbReference type="SAM" id="MobiDB-lite"/>
    </source>
</evidence>
<dbReference type="STRING" id="933852.A0A0C2XGD9"/>
<keyword evidence="4 7" id="KW-1133">Transmembrane helix</keyword>
<dbReference type="AlphaFoldDB" id="A0A0C2XGD9"/>
<evidence type="ECO:0000256" key="3">
    <source>
        <dbReference type="ARBA" id="ARBA00022692"/>
    </source>
</evidence>
<dbReference type="GO" id="GO:0008195">
    <property type="term" value="F:phosphatidate phosphatase activity"/>
    <property type="evidence" value="ECO:0007669"/>
    <property type="project" value="TreeGrafter"/>
</dbReference>
<reference evidence="9 10" key="1">
    <citation type="submission" date="2014-04" db="EMBL/GenBank/DDBJ databases">
        <authorList>
            <consortium name="DOE Joint Genome Institute"/>
            <person name="Kuo A."/>
            <person name="Zuccaro A."/>
            <person name="Kohler A."/>
            <person name="Nagy L.G."/>
            <person name="Floudas D."/>
            <person name="Copeland A."/>
            <person name="Barry K.W."/>
            <person name="Cichocki N."/>
            <person name="Veneault-Fourrey C."/>
            <person name="LaButti K."/>
            <person name="Lindquist E.A."/>
            <person name="Lipzen A."/>
            <person name="Lundell T."/>
            <person name="Morin E."/>
            <person name="Murat C."/>
            <person name="Sun H."/>
            <person name="Tunlid A."/>
            <person name="Henrissat B."/>
            <person name="Grigoriev I.V."/>
            <person name="Hibbett D.S."/>
            <person name="Martin F."/>
            <person name="Nordberg H.P."/>
            <person name="Cantor M.N."/>
            <person name="Hua S.X."/>
        </authorList>
    </citation>
    <scope>NUCLEOTIDE SEQUENCE [LARGE SCALE GENOMIC DNA]</scope>
    <source>
        <strain evidence="9 10">MAFF 305830</strain>
    </source>
</reference>
<dbReference type="Gene3D" id="1.20.144.10">
    <property type="entry name" value="Phosphatidic acid phosphatase type 2/haloperoxidase"/>
    <property type="match status" value="1"/>
</dbReference>
<feature type="transmembrane region" description="Helical" evidence="7">
    <location>
        <begin position="65"/>
        <end position="88"/>
    </location>
</feature>
<feature type="transmembrane region" description="Helical" evidence="7">
    <location>
        <begin position="230"/>
        <end position="249"/>
    </location>
</feature>
<dbReference type="GO" id="GO:0016020">
    <property type="term" value="C:membrane"/>
    <property type="evidence" value="ECO:0007669"/>
    <property type="project" value="UniProtKB-SubCell"/>
</dbReference>
<name>A0A0C2XGD9_SERVB</name>
<dbReference type="InterPro" id="IPR043216">
    <property type="entry name" value="PAP-like"/>
</dbReference>
<reference evidence="10" key="2">
    <citation type="submission" date="2015-01" db="EMBL/GenBank/DDBJ databases">
        <title>Evolutionary Origins and Diversification of the Mycorrhizal Mutualists.</title>
        <authorList>
            <consortium name="DOE Joint Genome Institute"/>
            <consortium name="Mycorrhizal Genomics Consortium"/>
            <person name="Kohler A."/>
            <person name="Kuo A."/>
            <person name="Nagy L.G."/>
            <person name="Floudas D."/>
            <person name="Copeland A."/>
            <person name="Barry K.W."/>
            <person name="Cichocki N."/>
            <person name="Veneault-Fourrey C."/>
            <person name="LaButti K."/>
            <person name="Lindquist E.A."/>
            <person name="Lipzen A."/>
            <person name="Lundell T."/>
            <person name="Morin E."/>
            <person name="Murat C."/>
            <person name="Riley R."/>
            <person name="Ohm R."/>
            <person name="Sun H."/>
            <person name="Tunlid A."/>
            <person name="Henrissat B."/>
            <person name="Grigoriev I.V."/>
            <person name="Hibbett D.S."/>
            <person name="Martin F."/>
        </authorList>
    </citation>
    <scope>NUCLEOTIDE SEQUENCE [LARGE SCALE GENOMIC DNA]</scope>
    <source>
        <strain evidence="10">MAFF 305830</strain>
    </source>
</reference>
<evidence type="ECO:0000256" key="4">
    <source>
        <dbReference type="ARBA" id="ARBA00022989"/>
    </source>
</evidence>
<dbReference type="PANTHER" id="PTHR10165">
    <property type="entry name" value="LIPID PHOSPHATE PHOSPHATASE"/>
    <property type="match status" value="1"/>
</dbReference>
<dbReference type="OrthoDB" id="8907274at2759"/>
<dbReference type="PANTHER" id="PTHR10165:SF35">
    <property type="entry name" value="RE23632P"/>
    <property type="match status" value="1"/>
</dbReference>
<comment type="similarity">
    <text evidence="2">Belongs to the PA-phosphatase related phosphoesterase family.</text>
</comment>
<dbReference type="Pfam" id="PF01569">
    <property type="entry name" value="PAP2"/>
    <property type="match status" value="1"/>
</dbReference>
<evidence type="ECO:0000256" key="2">
    <source>
        <dbReference type="ARBA" id="ARBA00008816"/>
    </source>
</evidence>
<evidence type="ECO:0000313" key="10">
    <source>
        <dbReference type="Proteomes" id="UP000054097"/>
    </source>
</evidence>
<dbReference type="GO" id="GO:0046839">
    <property type="term" value="P:phospholipid dephosphorylation"/>
    <property type="evidence" value="ECO:0007669"/>
    <property type="project" value="TreeGrafter"/>
</dbReference>
<gene>
    <name evidence="9" type="ORF">M408DRAFT_16373</name>
</gene>
<dbReference type="CDD" id="cd03390">
    <property type="entry name" value="PAP2_containing_1_like"/>
    <property type="match status" value="1"/>
</dbReference>
<sequence length="348" mass="39188">MNASGPPTSSAIVRKRERRRKLKHWASYGGDWALFLALDQVQGFRRRFSLEDETLQYPFTVHERVPNWLLVVLGFVVPFCLMPIINLISVRSLWDLHNSELGLVLSWALTGSITNILKVTTGRPRPDLIDRCTPKPGAHNPPIFGLVDWTICTQTDESIMRDGWRSFISGHSSLSFAGLGYLTFYLAGKLHLFDERGYTAKAWISPLPIFGATVIAITRTMDYRHHSHDVVVGMLLGISIAYFSYRQYYPSLAHPLSHRPFAPRYEPHERPTASGDLLNMDDTPEPSQRGRGRGLDAEAAHEDNASDNEELDHEMEGTLPRSKPFSLSELWKASAQRLHVPSVIAGDS</sequence>
<dbReference type="GO" id="GO:0006644">
    <property type="term" value="P:phospholipid metabolic process"/>
    <property type="evidence" value="ECO:0007669"/>
    <property type="project" value="InterPro"/>
</dbReference>
<dbReference type="InterPro" id="IPR036938">
    <property type="entry name" value="PAP2/HPO_sf"/>
</dbReference>
<evidence type="ECO:0000256" key="1">
    <source>
        <dbReference type="ARBA" id="ARBA00004141"/>
    </source>
</evidence>
<dbReference type="SMART" id="SM00014">
    <property type="entry name" value="acidPPc"/>
    <property type="match status" value="1"/>
</dbReference>
<dbReference type="Proteomes" id="UP000054097">
    <property type="component" value="Unassembled WGS sequence"/>
</dbReference>
<feature type="transmembrane region" description="Helical" evidence="7">
    <location>
        <begin position="200"/>
        <end position="218"/>
    </location>
</feature>
<dbReference type="InterPro" id="IPR000326">
    <property type="entry name" value="PAP2/HPO"/>
</dbReference>
<dbReference type="EMBL" id="KN824294">
    <property type="protein sequence ID" value="KIM28177.1"/>
    <property type="molecule type" value="Genomic_DNA"/>
</dbReference>
<evidence type="ECO:0000313" key="9">
    <source>
        <dbReference type="EMBL" id="KIM28177.1"/>
    </source>
</evidence>
<evidence type="ECO:0000256" key="7">
    <source>
        <dbReference type="SAM" id="Phobius"/>
    </source>
</evidence>
<dbReference type="SUPFAM" id="SSF48317">
    <property type="entry name" value="Acid phosphatase/Vanadium-dependent haloperoxidase"/>
    <property type="match status" value="1"/>
</dbReference>
<feature type="compositionally biased region" description="Basic and acidic residues" evidence="6">
    <location>
        <begin position="293"/>
        <end position="304"/>
    </location>
</feature>
<keyword evidence="3 7" id="KW-0812">Transmembrane</keyword>
<keyword evidence="10" id="KW-1185">Reference proteome</keyword>